<dbReference type="AlphaFoldDB" id="A0A6C0LX11"/>
<dbReference type="EMBL" id="MN740567">
    <property type="protein sequence ID" value="QHU34104.1"/>
    <property type="molecule type" value="Genomic_DNA"/>
</dbReference>
<organism evidence="1">
    <name type="scientific">viral metagenome</name>
    <dbReference type="NCBI Taxonomy" id="1070528"/>
    <lineage>
        <taxon>unclassified sequences</taxon>
        <taxon>metagenomes</taxon>
        <taxon>organismal metagenomes</taxon>
    </lineage>
</organism>
<proteinExistence type="predicted"/>
<accession>A0A6C0LX11</accession>
<reference evidence="1" key="1">
    <citation type="journal article" date="2020" name="Nature">
        <title>Giant virus diversity and host interactions through global metagenomics.</title>
        <authorList>
            <person name="Schulz F."/>
            <person name="Roux S."/>
            <person name="Paez-Espino D."/>
            <person name="Jungbluth S."/>
            <person name="Walsh D.A."/>
            <person name="Denef V.J."/>
            <person name="McMahon K.D."/>
            <person name="Konstantinidis K.T."/>
            <person name="Eloe-Fadrosh E.A."/>
            <person name="Kyrpides N.C."/>
            <person name="Woyke T."/>
        </authorList>
    </citation>
    <scope>NUCLEOTIDE SEQUENCE</scope>
    <source>
        <strain evidence="1">GVMAG-S-1016713-123</strain>
    </source>
</reference>
<sequence length="130" mass="15095">MSSPILTAFNNQFSEFMDDIISIFPDNKDLITTKNMMTTLRKGNPRLLIQIWKSFIADPYSAEIEEGDITFFIDKDYGTDIQKMNDTDKIIKGIDRLRNPIKSMDKSNQNACMKYIQNMSKLSTIYFQSK</sequence>
<evidence type="ECO:0000313" key="1">
    <source>
        <dbReference type="EMBL" id="QHU34104.1"/>
    </source>
</evidence>
<name>A0A6C0LX11_9ZZZZ</name>
<protein>
    <submittedName>
        <fullName evidence="1">Uncharacterized protein</fullName>
    </submittedName>
</protein>